<dbReference type="Proteomes" id="UP000240317">
    <property type="component" value="Unassembled WGS sequence"/>
</dbReference>
<evidence type="ECO:0000256" key="1">
    <source>
        <dbReference type="ARBA" id="ARBA00008361"/>
    </source>
</evidence>
<dbReference type="PANTHER" id="PTHR44942">
    <property type="entry name" value="METHYLTRANSF_11 DOMAIN-CONTAINING PROTEIN"/>
    <property type="match status" value="1"/>
</dbReference>
<dbReference type="GO" id="GO:0032259">
    <property type="term" value="P:methylation"/>
    <property type="evidence" value="ECO:0007669"/>
    <property type="project" value="UniProtKB-KW"/>
</dbReference>
<evidence type="ECO:0000259" key="4">
    <source>
        <dbReference type="Pfam" id="PF08241"/>
    </source>
</evidence>
<accession>A0A2T3W6H3</accession>
<dbReference type="AlphaFoldDB" id="A0A2T3W6H3"/>
<name>A0A2T3W6H3_9DEIO</name>
<reference evidence="5 6" key="1">
    <citation type="submission" date="2018-03" db="EMBL/GenBank/DDBJ databases">
        <title>Draft genome of Deinococcus sp. OD32.</title>
        <authorList>
            <person name="Wang X.-P."/>
            <person name="Du Z.-J."/>
        </authorList>
    </citation>
    <scope>NUCLEOTIDE SEQUENCE [LARGE SCALE GENOMIC DNA]</scope>
    <source>
        <strain evidence="5 6">OD32</strain>
    </source>
</reference>
<dbReference type="SUPFAM" id="SSF53335">
    <property type="entry name" value="S-adenosyl-L-methionine-dependent methyltransferases"/>
    <property type="match status" value="1"/>
</dbReference>
<dbReference type="InterPro" id="IPR029063">
    <property type="entry name" value="SAM-dependent_MTases_sf"/>
</dbReference>
<dbReference type="GO" id="GO:0008757">
    <property type="term" value="F:S-adenosylmethionine-dependent methyltransferase activity"/>
    <property type="evidence" value="ECO:0007669"/>
    <property type="project" value="InterPro"/>
</dbReference>
<organism evidence="5 6">
    <name type="scientific">Deinococcus arcticus</name>
    <dbReference type="NCBI Taxonomy" id="2136176"/>
    <lineage>
        <taxon>Bacteria</taxon>
        <taxon>Thermotogati</taxon>
        <taxon>Deinococcota</taxon>
        <taxon>Deinococci</taxon>
        <taxon>Deinococcales</taxon>
        <taxon>Deinococcaceae</taxon>
        <taxon>Deinococcus</taxon>
    </lineage>
</organism>
<keyword evidence="6" id="KW-1185">Reference proteome</keyword>
<evidence type="ECO:0000313" key="5">
    <source>
        <dbReference type="EMBL" id="PTA67353.1"/>
    </source>
</evidence>
<dbReference type="RefSeq" id="WP_107138699.1">
    <property type="nucleotide sequence ID" value="NZ_PYSV01000013.1"/>
</dbReference>
<proteinExistence type="inferred from homology"/>
<dbReference type="OrthoDB" id="43862at2"/>
<dbReference type="Pfam" id="PF08241">
    <property type="entry name" value="Methyltransf_11"/>
    <property type="match status" value="1"/>
</dbReference>
<comment type="similarity">
    <text evidence="1">Belongs to the methyltransferase superfamily.</text>
</comment>
<sequence>MDTEPQESWGGAAAYERFVGRWSRRVAPVFLAQLPLAPGLIWADVGCGTGALTQSILARCAPGQVVGIDQAEGFVAAARDEISDPRAVFQQGNALALPLRDAAVDATVSGLVLNFVPDHAGMVREMKRVTRPGGTVAAYVWDYAGGMELLRLFWDAAVRLRPQDASLDEAQRFPVCEPQALRALWLAQGLEWVQTQPLEIDTIFQNFDDFWTPFLGRMGPAPTYLALLGEAEQASIREALRDRLRAYDGGPIMLRARAWAVQGRVPLS</sequence>
<gene>
    <name evidence="5" type="ORF">C8263_13085</name>
</gene>
<dbReference type="EMBL" id="PYSV01000013">
    <property type="protein sequence ID" value="PTA67353.1"/>
    <property type="molecule type" value="Genomic_DNA"/>
</dbReference>
<keyword evidence="2 5" id="KW-0489">Methyltransferase</keyword>
<evidence type="ECO:0000256" key="2">
    <source>
        <dbReference type="ARBA" id="ARBA00022603"/>
    </source>
</evidence>
<dbReference type="CDD" id="cd02440">
    <property type="entry name" value="AdoMet_MTases"/>
    <property type="match status" value="1"/>
</dbReference>
<keyword evidence="3 5" id="KW-0808">Transferase</keyword>
<dbReference type="Gene3D" id="3.40.50.150">
    <property type="entry name" value="Vaccinia Virus protein VP39"/>
    <property type="match status" value="1"/>
</dbReference>
<dbReference type="InterPro" id="IPR051052">
    <property type="entry name" value="Diverse_substrate_MTase"/>
</dbReference>
<dbReference type="PANTHER" id="PTHR44942:SF4">
    <property type="entry name" value="METHYLTRANSFERASE TYPE 11 DOMAIN-CONTAINING PROTEIN"/>
    <property type="match status" value="1"/>
</dbReference>
<protein>
    <submittedName>
        <fullName evidence="5">SAM-dependent methyltransferase</fullName>
    </submittedName>
</protein>
<dbReference type="InterPro" id="IPR013216">
    <property type="entry name" value="Methyltransf_11"/>
</dbReference>
<comment type="caution">
    <text evidence="5">The sequence shown here is derived from an EMBL/GenBank/DDBJ whole genome shotgun (WGS) entry which is preliminary data.</text>
</comment>
<evidence type="ECO:0000256" key="3">
    <source>
        <dbReference type="ARBA" id="ARBA00022679"/>
    </source>
</evidence>
<evidence type="ECO:0000313" key="6">
    <source>
        <dbReference type="Proteomes" id="UP000240317"/>
    </source>
</evidence>
<feature type="domain" description="Methyltransferase type 11" evidence="4">
    <location>
        <begin position="44"/>
        <end position="137"/>
    </location>
</feature>